<evidence type="ECO:0000259" key="1">
    <source>
        <dbReference type="Pfam" id="PF08845"/>
    </source>
</evidence>
<dbReference type="Pfam" id="PF08845">
    <property type="entry name" value="SymE_toxin"/>
    <property type="match status" value="1"/>
</dbReference>
<proteinExistence type="predicted"/>
<protein>
    <submittedName>
        <fullName evidence="2">SymE family type I addiction module toxin</fullName>
    </submittedName>
</protein>
<keyword evidence="3" id="KW-1185">Reference proteome</keyword>
<dbReference type="EMBL" id="JBEHEF010000031">
    <property type="protein sequence ID" value="MEQ9939957.1"/>
    <property type="molecule type" value="Genomic_DNA"/>
</dbReference>
<evidence type="ECO:0000313" key="2">
    <source>
        <dbReference type="EMBL" id="MEQ9939957.1"/>
    </source>
</evidence>
<accession>A0ABV1PFK3</accession>
<sequence>MIFPTRYNHTDFHAFSINDICNAINLKSRWLEKSGFITGILVTVT</sequence>
<dbReference type="RefSeq" id="WP_349962039.1">
    <property type="nucleotide sequence ID" value="NZ_JAQRNC010000008.1"/>
</dbReference>
<evidence type="ECO:0000313" key="3">
    <source>
        <dbReference type="Proteomes" id="UP001463408"/>
    </source>
</evidence>
<dbReference type="Proteomes" id="UP001463408">
    <property type="component" value="Unassembled WGS sequence"/>
</dbReference>
<dbReference type="InterPro" id="IPR014944">
    <property type="entry name" value="Toxin_SymE-like"/>
</dbReference>
<feature type="domain" description="Toxin SymE-like" evidence="1">
    <location>
        <begin position="21"/>
        <end position="45"/>
    </location>
</feature>
<name>A0ABV1PFK3_9GAMM</name>
<organism evidence="2 3">
    <name type="scientific">Pectobacterium polonicum</name>
    <dbReference type="NCBI Taxonomy" id="2485124"/>
    <lineage>
        <taxon>Bacteria</taxon>
        <taxon>Pseudomonadati</taxon>
        <taxon>Pseudomonadota</taxon>
        <taxon>Gammaproteobacteria</taxon>
        <taxon>Enterobacterales</taxon>
        <taxon>Pectobacteriaceae</taxon>
        <taxon>Pectobacterium</taxon>
    </lineage>
</organism>
<comment type="caution">
    <text evidence="2">The sequence shown here is derived from an EMBL/GenBank/DDBJ whole genome shotgun (WGS) entry which is preliminary data.</text>
</comment>
<reference evidence="2 3" key="1">
    <citation type="submission" date="2024-06" db="EMBL/GenBank/DDBJ databases">
        <title>Pangenomics to understand the prophage dynamics in the radiating lineages of P. brasiliense.</title>
        <authorList>
            <person name="Pardeshi L.A."/>
            <person name="Van Duivenbode I."/>
            <person name="Jonkheer E.M."/>
            <person name="Pel M.J.C."/>
            <person name="Kupczok A."/>
            <person name="De Ridder D."/>
            <person name="Smit S."/>
            <person name="Van Der Lee T.J."/>
        </authorList>
    </citation>
    <scope>NUCLEOTIDE SEQUENCE [LARGE SCALE GENOMIC DNA]</scope>
    <source>
        <strain evidence="2 3">PD 8607</strain>
    </source>
</reference>
<gene>
    <name evidence="2" type="ORF">ABRQ07_20520</name>
</gene>